<accession>U4LEP7</accession>
<protein>
    <submittedName>
        <fullName evidence="1">Uncharacterized protein</fullName>
    </submittedName>
</protein>
<dbReference type="Proteomes" id="UP000018144">
    <property type="component" value="Unassembled WGS sequence"/>
</dbReference>
<evidence type="ECO:0000313" key="1">
    <source>
        <dbReference type="EMBL" id="CCX30027.1"/>
    </source>
</evidence>
<dbReference type="EMBL" id="HF935415">
    <property type="protein sequence ID" value="CCX30027.1"/>
    <property type="molecule type" value="Genomic_DNA"/>
</dbReference>
<name>U4LEP7_PYROM</name>
<organism evidence="1 2">
    <name type="scientific">Pyronema omphalodes (strain CBS 100304)</name>
    <name type="common">Pyronema confluens</name>
    <dbReference type="NCBI Taxonomy" id="1076935"/>
    <lineage>
        <taxon>Eukaryota</taxon>
        <taxon>Fungi</taxon>
        <taxon>Dikarya</taxon>
        <taxon>Ascomycota</taxon>
        <taxon>Pezizomycotina</taxon>
        <taxon>Pezizomycetes</taxon>
        <taxon>Pezizales</taxon>
        <taxon>Pyronemataceae</taxon>
        <taxon>Pyronema</taxon>
    </lineage>
</organism>
<proteinExistence type="predicted"/>
<reference evidence="1 2" key="1">
    <citation type="journal article" date="2013" name="PLoS Genet.">
        <title>The genome and development-dependent transcriptomes of Pyronema confluens: a window into fungal evolution.</title>
        <authorList>
            <person name="Traeger S."/>
            <person name="Altegoer F."/>
            <person name="Freitag M."/>
            <person name="Gabaldon T."/>
            <person name="Kempken F."/>
            <person name="Kumar A."/>
            <person name="Marcet-Houben M."/>
            <person name="Poggeler S."/>
            <person name="Stajich J.E."/>
            <person name="Nowrousian M."/>
        </authorList>
    </citation>
    <scope>NUCLEOTIDE SEQUENCE [LARGE SCALE GENOMIC DNA]</scope>
    <source>
        <strain evidence="2">CBS 100304</strain>
        <tissue evidence="1">Vegetative mycelium</tissue>
    </source>
</reference>
<keyword evidence="2" id="KW-1185">Reference proteome</keyword>
<evidence type="ECO:0000313" key="2">
    <source>
        <dbReference type="Proteomes" id="UP000018144"/>
    </source>
</evidence>
<dbReference type="AlphaFoldDB" id="U4LEP7"/>
<gene>
    <name evidence="1" type="ORF">PCON_08019</name>
</gene>
<sequence>MILGISGGLCYPISGNLSSQLLNPAWSALFANAKRSRRELEGEPRRSLMSQRSI</sequence>